<protein>
    <submittedName>
        <fullName evidence="1">Uncharacterized protein</fullName>
    </submittedName>
</protein>
<comment type="caution">
    <text evidence="1">The sequence shown here is derived from an EMBL/GenBank/DDBJ whole genome shotgun (WGS) entry which is preliminary data.</text>
</comment>
<sequence>MRRHTRYIGPVGFAAADEAPLATSSGSEVFEIADLGRLARRALRGIVRTARAGSGETLQSRIKEHLDEANPELAVVRDSWPVYDQVNVQLGLDDWLIEREHELVGVTNYQHQEFGLAELIGGPEQPYGPMLGSISRVNAASGPDGAVTACVACGVYLINDGDARAV</sequence>
<organism evidence="1">
    <name type="scientific">marine sediment metagenome</name>
    <dbReference type="NCBI Taxonomy" id="412755"/>
    <lineage>
        <taxon>unclassified sequences</taxon>
        <taxon>metagenomes</taxon>
        <taxon>ecological metagenomes</taxon>
    </lineage>
</organism>
<dbReference type="EMBL" id="BARS01045536">
    <property type="protein sequence ID" value="GAG33851.1"/>
    <property type="molecule type" value="Genomic_DNA"/>
</dbReference>
<proteinExistence type="predicted"/>
<name>X0YAG9_9ZZZZ</name>
<gene>
    <name evidence="1" type="ORF">S01H1_68660</name>
</gene>
<evidence type="ECO:0000313" key="1">
    <source>
        <dbReference type="EMBL" id="GAG33851.1"/>
    </source>
</evidence>
<feature type="non-terminal residue" evidence="1">
    <location>
        <position position="166"/>
    </location>
</feature>
<accession>X0YAG9</accession>
<reference evidence="1" key="1">
    <citation type="journal article" date="2014" name="Front. Microbiol.">
        <title>High frequency of phylogenetically diverse reductive dehalogenase-homologous genes in deep subseafloor sedimentary metagenomes.</title>
        <authorList>
            <person name="Kawai M."/>
            <person name="Futagami T."/>
            <person name="Toyoda A."/>
            <person name="Takaki Y."/>
            <person name="Nishi S."/>
            <person name="Hori S."/>
            <person name="Arai W."/>
            <person name="Tsubouchi T."/>
            <person name="Morono Y."/>
            <person name="Uchiyama I."/>
            <person name="Ito T."/>
            <person name="Fujiyama A."/>
            <person name="Inagaki F."/>
            <person name="Takami H."/>
        </authorList>
    </citation>
    <scope>NUCLEOTIDE SEQUENCE</scope>
    <source>
        <strain evidence="1">Expedition CK06-06</strain>
    </source>
</reference>
<dbReference type="AlphaFoldDB" id="X0YAG9"/>